<keyword evidence="15" id="KW-1185">Reference proteome</keyword>
<keyword evidence="4" id="KW-0645">Protease</keyword>
<dbReference type="InterPro" id="IPR041489">
    <property type="entry name" value="PDZ_6"/>
</dbReference>
<keyword evidence="10 12" id="KW-0472">Membrane</keyword>
<evidence type="ECO:0000256" key="8">
    <source>
        <dbReference type="ARBA" id="ARBA00022989"/>
    </source>
</evidence>
<evidence type="ECO:0000256" key="11">
    <source>
        <dbReference type="SAM" id="MobiDB-lite"/>
    </source>
</evidence>
<dbReference type="CDD" id="cd06163">
    <property type="entry name" value="S2P-M50_PDZ_RseP-like"/>
    <property type="match status" value="1"/>
</dbReference>
<sequence length="438" mass="45226">MSRTPLVEPGHGPAGPGPGAGEGSPAPGRPGSASPVWALVRLAVVVGAVCALAVAVHLTDLLVVIVALAGMVMLHELGHFLTAKWTGMKVTEFFVGFGPRLWSVRRGETEYGVKAIPAGGYVRIVGMSNLEEVDPADEPRAYRSQSFPRRLLVAVAGSAMHGLLALALLWGLLTFVGVTQPGTVGILQIAPLAKGVDPAAAAGLRPGDQVLAVAGKPVRSAEALVQVVTDHPGQPLHLLVRHDGRTEHVTVTPAAVRVPGRARPEGRIGVLVGPLSATENPLRAVGGAAQDLWQVVAATSDAIGTTFSPHGLASFFDQLGNAKAAARAAKAGTRPESIVGAVRTASQAAAAGPGALIAVLVSIDIFVGMANLFPMLPLDGGHVAIAVYERLRSRRGRPYRADVTKLAPVAYAFILFLVVFVGSAVFLDITHPVANPFG</sequence>
<evidence type="ECO:0000256" key="1">
    <source>
        <dbReference type="ARBA" id="ARBA00001947"/>
    </source>
</evidence>
<dbReference type="InterPro" id="IPR008915">
    <property type="entry name" value="Peptidase_M50"/>
</dbReference>
<protein>
    <submittedName>
        <fullName evidence="14">RIP metalloprotease</fullName>
    </submittedName>
</protein>
<dbReference type="CDD" id="cd23081">
    <property type="entry name" value="cpPDZ_EcRseP-like"/>
    <property type="match status" value="1"/>
</dbReference>
<feature type="transmembrane region" description="Helical" evidence="12">
    <location>
        <begin position="61"/>
        <end position="81"/>
    </location>
</feature>
<evidence type="ECO:0000256" key="10">
    <source>
        <dbReference type="ARBA" id="ARBA00023136"/>
    </source>
</evidence>
<keyword evidence="7" id="KW-0862">Zinc</keyword>
<dbReference type="Proteomes" id="UP001589788">
    <property type="component" value="Unassembled WGS sequence"/>
</dbReference>
<dbReference type="Gene3D" id="2.30.42.10">
    <property type="match status" value="1"/>
</dbReference>
<evidence type="ECO:0000256" key="5">
    <source>
        <dbReference type="ARBA" id="ARBA00022692"/>
    </source>
</evidence>
<evidence type="ECO:0000313" key="15">
    <source>
        <dbReference type="Proteomes" id="UP001589788"/>
    </source>
</evidence>
<organism evidence="14 15">
    <name type="scientific">Aciditerrimonas ferrireducens</name>
    <dbReference type="NCBI Taxonomy" id="667306"/>
    <lineage>
        <taxon>Bacteria</taxon>
        <taxon>Bacillati</taxon>
        <taxon>Actinomycetota</taxon>
        <taxon>Acidimicrobiia</taxon>
        <taxon>Acidimicrobiales</taxon>
        <taxon>Acidimicrobiaceae</taxon>
        <taxon>Aciditerrimonas</taxon>
    </lineage>
</organism>
<evidence type="ECO:0000259" key="13">
    <source>
        <dbReference type="SMART" id="SM00228"/>
    </source>
</evidence>
<feature type="domain" description="PDZ" evidence="13">
    <location>
        <begin position="174"/>
        <end position="244"/>
    </location>
</feature>
<feature type="region of interest" description="Disordered" evidence="11">
    <location>
        <begin position="1"/>
        <end position="29"/>
    </location>
</feature>
<dbReference type="SUPFAM" id="SSF50156">
    <property type="entry name" value="PDZ domain-like"/>
    <property type="match status" value="1"/>
</dbReference>
<comment type="subcellular location">
    <subcellularLocation>
        <location evidence="2">Membrane</location>
        <topology evidence="2">Multi-pass membrane protein</topology>
    </subcellularLocation>
</comment>
<evidence type="ECO:0000256" key="2">
    <source>
        <dbReference type="ARBA" id="ARBA00004141"/>
    </source>
</evidence>
<feature type="transmembrane region" description="Helical" evidence="12">
    <location>
        <begin position="36"/>
        <end position="55"/>
    </location>
</feature>
<dbReference type="GO" id="GO:0008237">
    <property type="term" value="F:metallopeptidase activity"/>
    <property type="evidence" value="ECO:0007669"/>
    <property type="project" value="UniProtKB-KW"/>
</dbReference>
<evidence type="ECO:0000256" key="3">
    <source>
        <dbReference type="ARBA" id="ARBA00007931"/>
    </source>
</evidence>
<dbReference type="InterPro" id="IPR001478">
    <property type="entry name" value="PDZ"/>
</dbReference>
<keyword evidence="5 12" id="KW-0812">Transmembrane</keyword>
<evidence type="ECO:0000313" key="14">
    <source>
        <dbReference type="EMBL" id="MFC0082488.1"/>
    </source>
</evidence>
<reference evidence="14 15" key="1">
    <citation type="submission" date="2024-09" db="EMBL/GenBank/DDBJ databases">
        <authorList>
            <person name="Sun Q."/>
            <person name="Mori K."/>
        </authorList>
    </citation>
    <scope>NUCLEOTIDE SEQUENCE [LARGE SCALE GENOMIC DNA]</scope>
    <source>
        <strain evidence="14 15">JCM 15389</strain>
    </source>
</reference>
<evidence type="ECO:0000256" key="12">
    <source>
        <dbReference type="SAM" id="Phobius"/>
    </source>
</evidence>
<dbReference type="PANTHER" id="PTHR42837:SF2">
    <property type="entry name" value="MEMBRANE METALLOPROTEASE ARASP2, CHLOROPLASTIC-RELATED"/>
    <property type="match status" value="1"/>
</dbReference>
<comment type="caution">
    <text evidence="14">The sequence shown here is derived from an EMBL/GenBank/DDBJ whole genome shotgun (WGS) entry which is preliminary data.</text>
</comment>
<dbReference type="PANTHER" id="PTHR42837">
    <property type="entry name" value="REGULATOR OF SIGMA-E PROTEASE RSEP"/>
    <property type="match status" value="1"/>
</dbReference>
<dbReference type="Pfam" id="PF17820">
    <property type="entry name" value="PDZ_6"/>
    <property type="match status" value="1"/>
</dbReference>
<proteinExistence type="inferred from homology"/>
<evidence type="ECO:0000256" key="9">
    <source>
        <dbReference type="ARBA" id="ARBA00023049"/>
    </source>
</evidence>
<comment type="cofactor">
    <cofactor evidence="1">
        <name>Zn(2+)</name>
        <dbReference type="ChEBI" id="CHEBI:29105"/>
    </cofactor>
</comment>
<keyword evidence="6" id="KW-0378">Hydrolase</keyword>
<evidence type="ECO:0000256" key="7">
    <source>
        <dbReference type="ARBA" id="ARBA00022833"/>
    </source>
</evidence>
<feature type="compositionally biased region" description="Gly residues" evidence="11">
    <location>
        <begin position="12"/>
        <end position="22"/>
    </location>
</feature>
<comment type="similarity">
    <text evidence="3">Belongs to the peptidase M50B family.</text>
</comment>
<evidence type="ECO:0000256" key="6">
    <source>
        <dbReference type="ARBA" id="ARBA00022801"/>
    </source>
</evidence>
<accession>A0ABV6C472</accession>
<dbReference type="EMBL" id="JBHLYQ010000108">
    <property type="protein sequence ID" value="MFC0082488.1"/>
    <property type="molecule type" value="Genomic_DNA"/>
</dbReference>
<gene>
    <name evidence="14" type="ORF">ACFFRE_10140</name>
</gene>
<keyword evidence="9 14" id="KW-0482">Metalloprotease</keyword>
<feature type="transmembrane region" description="Helical" evidence="12">
    <location>
        <begin position="151"/>
        <end position="173"/>
    </location>
</feature>
<dbReference type="InterPro" id="IPR036034">
    <property type="entry name" value="PDZ_sf"/>
</dbReference>
<name>A0ABV6C472_9ACTN</name>
<evidence type="ECO:0000256" key="4">
    <source>
        <dbReference type="ARBA" id="ARBA00022670"/>
    </source>
</evidence>
<dbReference type="SMART" id="SM00228">
    <property type="entry name" value="PDZ"/>
    <property type="match status" value="1"/>
</dbReference>
<feature type="transmembrane region" description="Helical" evidence="12">
    <location>
        <begin position="409"/>
        <end position="427"/>
    </location>
</feature>
<dbReference type="InterPro" id="IPR004387">
    <property type="entry name" value="Pept_M50_Zn"/>
</dbReference>
<dbReference type="RefSeq" id="WP_377790084.1">
    <property type="nucleotide sequence ID" value="NZ_JBHLYQ010000108.1"/>
</dbReference>
<keyword evidence="8 12" id="KW-1133">Transmembrane helix</keyword>
<dbReference type="Pfam" id="PF02163">
    <property type="entry name" value="Peptidase_M50"/>
    <property type="match status" value="1"/>
</dbReference>
<feature type="transmembrane region" description="Helical" evidence="12">
    <location>
        <begin position="365"/>
        <end position="388"/>
    </location>
</feature>